<sequence>MEIIQILQDLAPLLVYPLTLLGGAYALCLWRLLQKLTNGLEILHANCQKMQRYLEANFLSAHQVEHQSLWEALHHHEHGPRRKPDRGLRIVGLQVKGD</sequence>
<name>A0A7C3SJL2_9BACT</name>
<reference evidence="2" key="1">
    <citation type="journal article" date="2020" name="mSystems">
        <title>Genome- and Community-Level Interaction Insights into Carbon Utilization and Element Cycling Functions of Hydrothermarchaeota in Hydrothermal Sediment.</title>
        <authorList>
            <person name="Zhou Z."/>
            <person name="Liu Y."/>
            <person name="Xu W."/>
            <person name="Pan J."/>
            <person name="Luo Z.H."/>
            <person name="Li M."/>
        </authorList>
    </citation>
    <scope>NUCLEOTIDE SEQUENCE [LARGE SCALE GENOMIC DNA]</scope>
    <source>
        <strain evidence="2">SpSt-776</strain>
    </source>
</reference>
<protein>
    <submittedName>
        <fullName evidence="2">Uncharacterized protein</fullName>
    </submittedName>
</protein>
<proteinExistence type="predicted"/>
<dbReference type="EMBL" id="DTHB01000050">
    <property type="protein sequence ID" value="HGB15200.1"/>
    <property type="molecule type" value="Genomic_DNA"/>
</dbReference>
<keyword evidence="1" id="KW-0812">Transmembrane</keyword>
<comment type="caution">
    <text evidence="2">The sequence shown here is derived from an EMBL/GenBank/DDBJ whole genome shotgun (WGS) entry which is preliminary data.</text>
</comment>
<gene>
    <name evidence="2" type="ORF">ENV62_08210</name>
</gene>
<evidence type="ECO:0000313" key="2">
    <source>
        <dbReference type="EMBL" id="HGB15200.1"/>
    </source>
</evidence>
<feature type="transmembrane region" description="Helical" evidence="1">
    <location>
        <begin position="14"/>
        <end position="33"/>
    </location>
</feature>
<evidence type="ECO:0000256" key="1">
    <source>
        <dbReference type="SAM" id="Phobius"/>
    </source>
</evidence>
<organism evidence="2">
    <name type="scientific">Desulfobacca acetoxidans</name>
    <dbReference type="NCBI Taxonomy" id="60893"/>
    <lineage>
        <taxon>Bacteria</taxon>
        <taxon>Pseudomonadati</taxon>
        <taxon>Thermodesulfobacteriota</taxon>
        <taxon>Desulfobaccia</taxon>
        <taxon>Desulfobaccales</taxon>
        <taxon>Desulfobaccaceae</taxon>
        <taxon>Desulfobacca</taxon>
    </lineage>
</organism>
<keyword evidence="1" id="KW-1133">Transmembrane helix</keyword>
<keyword evidence="1" id="KW-0472">Membrane</keyword>
<accession>A0A7C3SJL2</accession>
<dbReference type="AlphaFoldDB" id="A0A7C3SJL2"/>